<proteinExistence type="predicted"/>
<dbReference type="NCBIfam" id="TIGR02443">
    <property type="entry name" value="YheV family putative zinc ribbon protein"/>
    <property type="match status" value="1"/>
</dbReference>
<comment type="caution">
    <text evidence="1">The sequence shown here is derived from an EMBL/GenBank/DDBJ whole genome shotgun (WGS) entry which is preliminary data.</text>
</comment>
<dbReference type="EMBL" id="LGAA01000007">
    <property type="protein sequence ID" value="KPD03895.1"/>
    <property type="molecule type" value="Genomic_DNA"/>
</dbReference>
<evidence type="ECO:0000313" key="1">
    <source>
        <dbReference type="EMBL" id="KPD03895.1"/>
    </source>
</evidence>
<dbReference type="RefSeq" id="WP_047255319.1">
    <property type="nucleotide sequence ID" value="NZ_CAWMUS010000007.1"/>
</dbReference>
<evidence type="ECO:0000313" key="2">
    <source>
        <dbReference type="Proteomes" id="UP000053226"/>
    </source>
</evidence>
<sequence>MPTIRKRFIAGAVCPQCKLQDTLMMWRENKVDVVECVECGHQQRQADEAQSGKIKKSEQIIGLFTPE</sequence>
<dbReference type="InterPro" id="IPR012658">
    <property type="entry name" value="YheV"/>
</dbReference>
<gene>
    <name evidence="1" type="ORF">M992_0817</name>
</gene>
<dbReference type="OrthoDB" id="5881059at2"/>
<accession>A0A0N0Z926</accession>
<dbReference type="Pfam" id="PF09526">
    <property type="entry name" value="DUF2387"/>
    <property type="match status" value="1"/>
</dbReference>
<protein>
    <submittedName>
        <fullName evidence="1">Putative cytoplasmic protein</fullName>
    </submittedName>
</protein>
<keyword evidence="2" id="KW-1185">Reference proteome</keyword>
<dbReference type="AlphaFoldDB" id="A0A0N0Z926"/>
<organism evidence="1 2">
    <name type="scientific">Moellerella wisconsensis ATCC 35017</name>
    <dbReference type="NCBI Taxonomy" id="1354267"/>
    <lineage>
        <taxon>Bacteria</taxon>
        <taxon>Pseudomonadati</taxon>
        <taxon>Pseudomonadota</taxon>
        <taxon>Gammaproteobacteria</taxon>
        <taxon>Enterobacterales</taxon>
        <taxon>Morganellaceae</taxon>
        <taxon>Moellerella</taxon>
    </lineage>
</organism>
<reference evidence="1 2" key="1">
    <citation type="submission" date="2015-07" db="EMBL/GenBank/DDBJ databases">
        <title>ATOL: Assembling a taxonomically balanced genome-scale reconstruction of the evolutionary history of the Enterobacteriaceae.</title>
        <authorList>
            <person name="Plunkett G.III."/>
            <person name="Neeno-Eckwall E.C."/>
            <person name="Glasner J.D."/>
            <person name="Perna N.T."/>
        </authorList>
    </citation>
    <scope>NUCLEOTIDE SEQUENCE [LARGE SCALE GENOMIC DNA]</scope>
    <source>
        <strain evidence="1 2">ATCC 35017</strain>
    </source>
</reference>
<name>A0A0N0Z926_9GAMM</name>
<dbReference type="Proteomes" id="UP000053226">
    <property type="component" value="Unassembled WGS sequence"/>
</dbReference>
<dbReference type="GeneID" id="79715840"/>